<dbReference type="EMBL" id="JAUCMV010000003">
    <property type="protein sequence ID" value="KAK0408385.1"/>
    <property type="molecule type" value="Genomic_DNA"/>
</dbReference>
<evidence type="ECO:0008006" key="4">
    <source>
        <dbReference type="Google" id="ProtNLM"/>
    </source>
</evidence>
<accession>A0AA39HM28</accession>
<comment type="caution">
    <text evidence="2">The sequence shown here is derived from an EMBL/GenBank/DDBJ whole genome shotgun (WGS) entry which is preliminary data.</text>
</comment>
<evidence type="ECO:0000256" key="1">
    <source>
        <dbReference type="SAM" id="Phobius"/>
    </source>
</evidence>
<keyword evidence="1" id="KW-0812">Transmembrane</keyword>
<evidence type="ECO:0000313" key="3">
    <source>
        <dbReference type="Proteomes" id="UP001175271"/>
    </source>
</evidence>
<sequence length="267" mass="29097">MVWIPISKLQSEPSALIITSLNASNDLNPRYYGISLIYFPISNISLPIPTLMEIEEQYCKVASVIYSNAVQKPARDPADLKLPMCRTTLILCILAVAIFFGSSAAVEEKKAIAKRQTYYYYYYICGSWPYQWTSYYPCNYYNPQPQPQPSYCNNGGSPTGYSCYSDYQCNNYYSGTSCINGQCCTRGGVNPTTQMPSTLQPAPLCGGRETNNGYCNGGMCGGAFVCTSQNVCCRCSSGVSAGPCVNNKCPQGLTCNSVGQCCTITVG</sequence>
<organism evidence="2 3">
    <name type="scientific">Steinernema hermaphroditum</name>
    <dbReference type="NCBI Taxonomy" id="289476"/>
    <lineage>
        <taxon>Eukaryota</taxon>
        <taxon>Metazoa</taxon>
        <taxon>Ecdysozoa</taxon>
        <taxon>Nematoda</taxon>
        <taxon>Chromadorea</taxon>
        <taxon>Rhabditida</taxon>
        <taxon>Tylenchina</taxon>
        <taxon>Panagrolaimomorpha</taxon>
        <taxon>Strongyloidoidea</taxon>
        <taxon>Steinernematidae</taxon>
        <taxon>Steinernema</taxon>
    </lineage>
</organism>
<proteinExistence type="predicted"/>
<keyword evidence="1" id="KW-0472">Membrane</keyword>
<dbReference type="AlphaFoldDB" id="A0AA39HM28"/>
<keyword evidence="1" id="KW-1133">Transmembrane helix</keyword>
<reference evidence="2" key="1">
    <citation type="submission" date="2023-06" db="EMBL/GenBank/DDBJ databases">
        <title>Genomic analysis of the entomopathogenic nematode Steinernema hermaphroditum.</title>
        <authorList>
            <person name="Schwarz E.M."/>
            <person name="Heppert J.K."/>
            <person name="Baniya A."/>
            <person name="Schwartz H.T."/>
            <person name="Tan C.-H."/>
            <person name="Antoshechkin I."/>
            <person name="Sternberg P.W."/>
            <person name="Goodrich-Blair H."/>
            <person name="Dillman A.R."/>
        </authorList>
    </citation>
    <scope>NUCLEOTIDE SEQUENCE</scope>
    <source>
        <strain evidence="2">PS9179</strain>
        <tissue evidence="2">Whole animal</tissue>
    </source>
</reference>
<dbReference type="Proteomes" id="UP001175271">
    <property type="component" value="Unassembled WGS sequence"/>
</dbReference>
<name>A0AA39HM28_9BILA</name>
<dbReference type="PANTHER" id="PTHR34150">
    <property type="entry name" value="PROTEIN CBG08832-RELATED"/>
    <property type="match status" value="1"/>
</dbReference>
<evidence type="ECO:0000313" key="2">
    <source>
        <dbReference type="EMBL" id="KAK0408385.1"/>
    </source>
</evidence>
<keyword evidence="3" id="KW-1185">Reference proteome</keyword>
<feature type="transmembrane region" description="Helical" evidence="1">
    <location>
        <begin position="87"/>
        <end position="106"/>
    </location>
</feature>
<gene>
    <name evidence="2" type="ORF">QR680_003922</name>
</gene>
<protein>
    <recommendedName>
        <fullName evidence="4">CC domain-containing protein</fullName>
    </recommendedName>
</protein>